<gene>
    <name evidence="3" type="primary">LOC140035489</name>
</gene>
<protein>
    <submittedName>
        <fullName evidence="3">Uncharacterized protein</fullName>
    </submittedName>
</protein>
<dbReference type="PANTHER" id="PTHR34835:SF34">
    <property type="entry name" value="OS08G0555500 PROTEIN"/>
    <property type="match status" value="1"/>
</dbReference>
<evidence type="ECO:0000313" key="2">
    <source>
        <dbReference type="Proteomes" id="UP001652660"/>
    </source>
</evidence>
<dbReference type="Proteomes" id="UP001652660">
    <property type="component" value="Chromosome 2c"/>
</dbReference>
<evidence type="ECO:0000256" key="1">
    <source>
        <dbReference type="SAM" id="MobiDB-lite"/>
    </source>
</evidence>
<keyword evidence="2" id="KW-1185">Reference proteome</keyword>
<reference evidence="3" key="1">
    <citation type="submission" date="2025-08" db="UniProtKB">
        <authorList>
            <consortium name="RefSeq"/>
        </authorList>
    </citation>
    <scope>IDENTIFICATION</scope>
    <source>
        <tissue evidence="3">Leaves</tissue>
    </source>
</reference>
<name>A0ABM4WM30_COFAR</name>
<evidence type="ECO:0000313" key="3">
    <source>
        <dbReference type="RefSeq" id="XP_071932833.1"/>
    </source>
</evidence>
<dbReference type="PANTHER" id="PTHR34835">
    <property type="entry name" value="OS07G0283600 PROTEIN-RELATED"/>
    <property type="match status" value="1"/>
</dbReference>
<proteinExistence type="predicted"/>
<sequence length="705" mass="79981">MSSERPSLSFVNLLSSEAEETECGIKNFHHTSSPGPNRKEEKNTTLASEDGLRKYQACAAKASWRSSTSTETVREVIDNLNSEQRIAVTKLGFGSLLNLRALHEDGQFLFWLVNNFNCECRTLEIHGCCIKVMTEDVEHVLGLSANGVNIAALEKDWYTNDLLEQELHITVKDGEVVLADLKKSLLLMQTSGVEFKVKFALLVIGKILAPRSDILVKRTFIPFLHEVELMEHMNWAKFVLDELVIGIRNAQMMKDEQVDGCVVFLMLFYMEHFSIHGDAYIPLHIRAKPRIQFWGNDRLQRRISRLKHLGVMDGIEVEVIADDSVCYTAQHGEESQNCNLGKRMNEVEDSTRELKEEYKKIQDSMCNMAQSLKTMQDAIISEMKRFIERAGDKEATAISLGEGNGNAVNSKNGVCKNYLRKYKPKCNPICFKEPIAWNILPQTENQENDLTSRFVEYERDTSIDVTSPVKVDNVEVVAEKEASLRVSSMDDKMPRKTCINKALGLANPDSEMSSTGSVKARLLNMTSQGVVPKHKIQISPASKRLFKKKNASPKPKKARCCKKRKQPCNGDNPDCPIEIGDNSTRDGELPPETRARLIDLLFDNRLPRYTTLVSMLGQKATRSQLRSLRPGRWIHAEVLSCYSALLTLRRRRDLKGSQRVWYLPAYLEQLILHDTIRPEGIYGNYLTESSFGGPINECEKVKRMR</sequence>
<accession>A0ABM4WM30</accession>
<dbReference type="RefSeq" id="XP_071932833.1">
    <property type="nucleotide sequence ID" value="XM_072076732.1"/>
</dbReference>
<dbReference type="GeneID" id="140035489"/>
<feature type="region of interest" description="Disordered" evidence="1">
    <location>
        <begin position="26"/>
        <end position="46"/>
    </location>
</feature>
<organism evidence="2 3">
    <name type="scientific">Coffea arabica</name>
    <name type="common">Arabian coffee</name>
    <dbReference type="NCBI Taxonomy" id="13443"/>
    <lineage>
        <taxon>Eukaryota</taxon>
        <taxon>Viridiplantae</taxon>
        <taxon>Streptophyta</taxon>
        <taxon>Embryophyta</taxon>
        <taxon>Tracheophyta</taxon>
        <taxon>Spermatophyta</taxon>
        <taxon>Magnoliopsida</taxon>
        <taxon>eudicotyledons</taxon>
        <taxon>Gunneridae</taxon>
        <taxon>Pentapetalae</taxon>
        <taxon>asterids</taxon>
        <taxon>lamiids</taxon>
        <taxon>Gentianales</taxon>
        <taxon>Rubiaceae</taxon>
        <taxon>Ixoroideae</taxon>
        <taxon>Gardenieae complex</taxon>
        <taxon>Bertiereae - Coffeeae clade</taxon>
        <taxon>Coffeeae</taxon>
        <taxon>Coffea</taxon>
    </lineage>
</organism>